<reference evidence="2" key="1">
    <citation type="submission" date="2018-05" db="EMBL/GenBank/DDBJ databases">
        <title>Draft genome of Mucuna pruriens seed.</title>
        <authorList>
            <person name="Nnadi N.E."/>
            <person name="Vos R."/>
            <person name="Hasami M.H."/>
            <person name="Devisetty U.K."/>
            <person name="Aguiy J.C."/>
        </authorList>
    </citation>
    <scope>NUCLEOTIDE SEQUENCE [LARGE SCALE GENOMIC DNA]</scope>
    <source>
        <strain evidence="2">JCA_2017</strain>
    </source>
</reference>
<dbReference type="OrthoDB" id="1739513at2759"/>
<dbReference type="GO" id="GO:0003676">
    <property type="term" value="F:nucleic acid binding"/>
    <property type="evidence" value="ECO:0007669"/>
    <property type="project" value="InterPro"/>
</dbReference>
<dbReference type="InterPro" id="IPR001584">
    <property type="entry name" value="Integrase_cat-core"/>
</dbReference>
<dbReference type="Proteomes" id="UP000257109">
    <property type="component" value="Unassembled WGS sequence"/>
</dbReference>
<dbReference type="Gene3D" id="3.30.420.10">
    <property type="entry name" value="Ribonuclease H-like superfamily/Ribonuclease H"/>
    <property type="match status" value="1"/>
</dbReference>
<dbReference type="SUPFAM" id="SSF53098">
    <property type="entry name" value="Ribonuclease H-like"/>
    <property type="match status" value="1"/>
</dbReference>
<feature type="domain" description="Integrase catalytic" evidence="1">
    <location>
        <begin position="101"/>
        <end position="272"/>
    </location>
</feature>
<accession>A0A371EEQ6</accession>
<keyword evidence="3" id="KW-1185">Reference proteome</keyword>
<dbReference type="Pfam" id="PF00665">
    <property type="entry name" value="rve"/>
    <property type="match status" value="1"/>
</dbReference>
<dbReference type="InterPro" id="IPR036397">
    <property type="entry name" value="RNaseH_sf"/>
</dbReference>
<feature type="non-terminal residue" evidence="2">
    <location>
        <position position="1"/>
    </location>
</feature>
<name>A0A371EEQ6_MUCPR</name>
<sequence>MIGWSIELLQFDISYERRGHMKAQVLADFINELSPNSHEEETAGANKEWTLFAYLSSNNRGSEVGVILEGPREILIKQSLRFGRNTVGKGVGGEDVDHQKHRLRPWRDSLYFMSLENKMKRANLLAKFTVGQVKLLLVAVDYFTKWIEMESVATITVKRARWFYWKRNICHFGFLTVIVSDNDTQFASRVAMEFYAQYGIKQSFTSTEHPQSNWQVETANRVEELPQVLLSYHTTPHSVTHKTLFHLTFGINAMILLEMEESSPRAKFVQCDSNEEELRENLDLLGGKRNGAHLRVCSEGQSSQNV</sequence>
<dbReference type="PANTHER" id="PTHR48475">
    <property type="entry name" value="RIBONUCLEASE H"/>
    <property type="match status" value="1"/>
</dbReference>
<gene>
    <name evidence="2" type="ORF">CR513_56911</name>
</gene>
<comment type="caution">
    <text evidence="2">The sequence shown here is derived from an EMBL/GenBank/DDBJ whole genome shotgun (WGS) entry which is preliminary data.</text>
</comment>
<dbReference type="PANTHER" id="PTHR48475:SF1">
    <property type="entry name" value="RNASE H TYPE-1 DOMAIN-CONTAINING PROTEIN"/>
    <property type="match status" value="1"/>
</dbReference>
<organism evidence="2 3">
    <name type="scientific">Mucuna pruriens</name>
    <name type="common">Velvet bean</name>
    <name type="synonym">Dolichos pruriens</name>
    <dbReference type="NCBI Taxonomy" id="157652"/>
    <lineage>
        <taxon>Eukaryota</taxon>
        <taxon>Viridiplantae</taxon>
        <taxon>Streptophyta</taxon>
        <taxon>Embryophyta</taxon>
        <taxon>Tracheophyta</taxon>
        <taxon>Spermatophyta</taxon>
        <taxon>Magnoliopsida</taxon>
        <taxon>eudicotyledons</taxon>
        <taxon>Gunneridae</taxon>
        <taxon>Pentapetalae</taxon>
        <taxon>rosids</taxon>
        <taxon>fabids</taxon>
        <taxon>Fabales</taxon>
        <taxon>Fabaceae</taxon>
        <taxon>Papilionoideae</taxon>
        <taxon>50 kb inversion clade</taxon>
        <taxon>NPAAA clade</taxon>
        <taxon>indigoferoid/millettioid clade</taxon>
        <taxon>Phaseoleae</taxon>
        <taxon>Mucuna</taxon>
    </lineage>
</organism>
<dbReference type="GO" id="GO:0015074">
    <property type="term" value="P:DNA integration"/>
    <property type="evidence" value="ECO:0007669"/>
    <property type="project" value="InterPro"/>
</dbReference>
<dbReference type="PROSITE" id="PS50994">
    <property type="entry name" value="INTEGRASE"/>
    <property type="match status" value="1"/>
</dbReference>
<evidence type="ECO:0000259" key="1">
    <source>
        <dbReference type="PROSITE" id="PS50994"/>
    </source>
</evidence>
<dbReference type="EMBL" id="QJKJ01014347">
    <property type="protein sequence ID" value="RDX64520.1"/>
    <property type="molecule type" value="Genomic_DNA"/>
</dbReference>
<dbReference type="AlphaFoldDB" id="A0A371EEQ6"/>
<evidence type="ECO:0000313" key="3">
    <source>
        <dbReference type="Proteomes" id="UP000257109"/>
    </source>
</evidence>
<dbReference type="InterPro" id="IPR012337">
    <property type="entry name" value="RNaseH-like_sf"/>
</dbReference>
<proteinExistence type="predicted"/>
<protein>
    <recommendedName>
        <fullName evidence="1">Integrase catalytic domain-containing protein</fullName>
    </recommendedName>
</protein>
<evidence type="ECO:0000313" key="2">
    <source>
        <dbReference type="EMBL" id="RDX64520.1"/>
    </source>
</evidence>